<accession>A0ABM3BJF1</accession>
<name>A0ABM3BJF1_GOSHI</name>
<sequence>MTRLLRNSTQSLLKLLNSFIGMVDIAMILNSFIYTLLGLGVTLCLITYSGHVAGCCLYLYITLLFFLLMLEAGVTTDVFFNHDWEEDFPVEPTESFNKFEDFVRCVHTEFEHSRVARVRCLYVTLTVAQKRVKEFGYHMLENTTFHLQGGLCVVLAVLLKAVGPYQNYESDDDIDAESRPLLKNDVHPTYVVGRSVSGSKSIA</sequence>
<keyword evidence="1" id="KW-0812">Transmembrane</keyword>
<dbReference type="Proteomes" id="UP000818029">
    <property type="component" value="Chromosome A04"/>
</dbReference>
<protein>
    <submittedName>
        <fullName evidence="3">Tetraspanin-19</fullName>
    </submittedName>
</protein>
<feature type="transmembrane region" description="Helical" evidence="1">
    <location>
        <begin position="12"/>
        <end position="36"/>
    </location>
</feature>
<dbReference type="GeneID" id="121228105"/>
<evidence type="ECO:0000313" key="3">
    <source>
        <dbReference type="RefSeq" id="XP_040967180.1"/>
    </source>
</evidence>
<keyword evidence="1" id="KW-0472">Membrane</keyword>
<feature type="transmembrane region" description="Helical" evidence="1">
    <location>
        <begin position="48"/>
        <end position="70"/>
    </location>
</feature>
<gene>
    <name evidence="3" type="primary">LOC121228105</name>
</gene>
<evidence type="ECO:0000256" key="1">
    <source>
        <dbReference type="SAM" id="Phobius"/>
    </source>
</evidence>
<evidence type="ECO:0000313" key="2">
    <source>
        <dbReference type="Proteomes" id="UP000818029"/>
    </source>
</evidence>
<dbReference type="RefSeq" id="XP_040967180.1">
    <property type="nucleotide sequence ID" value="XM_041111246.1"/>
</dbReference>
<reference evidence="3" key="2">
    <citation type="submission" date="2025-08" db="UniProtKB">
        <authorList>
            <consortium name="RefSeq"/>
        </authorList>
    </citation>
    <scope>IDENTIFICATION</scope>
</reference>
<keyword evidence="1" id="KW-1133">Transmembrane helix</keyword>
<proteinExistence type="predicted"/>
<organism evidence="2 3">
    <name type="scientific">Gossypium hirsutum</name>
    <name type="common">Upland cotton</name>
    <name type="synonym">Gossypium mexicanum</name>
    <dbReference type="NCBI Taxonomy" id="3635"/>
    <lineage>
        <taxon>Eukaryota</taxon>
        <taxon>Viridiplantae</taxon>
        <taxon>Streptophyta</taxon>
        <taxon>Embryophyta</taxon>
        <taxon>Tracheophyta</taxon>
        <taxon>Spermatophyta</taxon>
        <taxon>Magnoliopsida</taxon>
        <taxon>eudicotyledons</taxon>
        <taxon>Gunneridae</taxon>
        <taxon>Pentapetalae</taxon>
        <taxon>rosids</taxon>
        <taxon>malvids</taxon>
        <taxon>Malvales</taxon>
        <taxon>Malvaceae</taxon>
        <taxon>Malvoideae</taxon>
        <taxon>Gossypium</taxon>
    </lineage>
</organism>
<reference evidence="2" key="1">
    <citation type="journal article" date="2020" name="Nat. Genet.">
        <title>Genomic diversifications of five Gossypium allopolyploid species and their impact on cotton improvement.</title>
        <authorList>
            <person name="Chen Z.J."/>
            <person name="Sreedasyam A."/>
            <person name="Ando A."/>
            <person name="Song Q."/>
            <person name="De Santiago L.M."/>
            <person name="Hulse-Kemp A.M."/>
            <person name="Ding M."/>
            <person name="Ye W."/>
            <person name="Kirkbride R.C."/>
            <person name="Jenkins J."/>
            <person name="Plott C."/>
            <person name="Lovell J."/>
            <person name="Lin Y.M."/>
            <person name="Vaughn R."/>
            <person name="Liu B."/>
            <person name="Simpson S."/>
            <person name="Scheffler B.E."/>
            <person name="Wen L."/>
            <person name="Saski C.A."/>
            <person name="Grover C.E."/>
            <person name="Hu G."/>
            <person name="Conover J.L."/>
            <person name="Carlson J.W."/>
            <person name="Shu S."/>
            <person name="Boston L.B."/>
            <person name="Williams M."/>
            <person name="Peterson D.G."/>
            <person name="McGee K."/>
            <person name="Jones D.C."/>
            <person name="Wendel J.F."/>
            <person name="Stelly D.M."/>
            <person name="Grimwood J."/>
            <person name="Schmutz J."/>
        </authorList>
    </citation>
    <scope>NUCLEOTIDE SEQUENCE [LARGE SCALE GENOMIC DNA]</scope>
    <source>
        <strain evidence="2">cv. TM-1</strain>
    </source>
</reference>
<keyword evidence="2" id="KW-1185">Reference proteome</keyword>